<reference evidence="3" key="1">
    <citation type="submission" date="2017-02" db="UniProtKB">
        <authorList>
            <consortium name="WormBaseParasite"/>
        </authorList>
    </citation>
    <scope>IDENTIFICATION</scope>
</reference>
<protein>
    <submittedName>
        <fullName evidence="1 3">Uncharacterized protein</fullName>
    </submittedName>
</protein>
<organism evidence="3">
    <name type="scientific">Rodentolepis nana</name>
    <name type="common">Dwarf tapeworm</name>
    <name type="synonym">Hymenolepis nana</name>
    <dbReference type="NCBI Taxonomy" id="102285"/>
    <lineage>
        <taxon>Eukaryota</taxon>
        <taxon>Metazoa</taxon>
        <taxon>Spiralia</taxon>
        <taxon>Lophotrochozoa</taxon>
        <taxon>Platyhelminthes</taxon>
        <taxon>Cestoda</taxon>
        <taxon>Eucestoda</taxon>
        <taxon>Cyclophyllidea</taxon>
        <taxon>Hymenolepididae</taxon>
        <taxon>Rodentolepis</taxon>
    </lineage>
</organism>
<accession>A0A0R3TL49</accession>
<keyword evidence="2" id="KW-1185">Reference proteome</keyword>
<dbReference type="WBParaSite" id="HNAJ_0000794201-mRNA-1">
    <property type="protein sequence ID" value="HNAJ_0000794201-mRNA-1"/>
    <property type="gene ID" value="HNAJ_0000794201"/>
</dbReference>
<dbReference type="Proteomes" id="UP000278807">
    <property type="component" value="Unassembled WGS sequence"/>
</dbReference>
<dbReference type="EMBL" id="UZAE01012155">
    <property type="protein sequence ID" value="VDO03798.1"/>
    <property type="molecule type" value="Genomic_DNA"/>
</dbReference>
<reference evidence="1 2" key="2">
    <citation type="submission" date="2018-11" db="EMBL/GenBank/DDBJ databases">
        <authorList>
            <consortium name="Pathogen Informatics"/>
        </authorList>
    </citation>
    <scope>NUCLEOTIDE SEQUENCE [LARGE SCALE GENOMIC DNA]</scope>
</reference>
<evidence type="ECO:0000313" key="1">
    <source>
        <dbReference type="EMBL" id="VDO03798.1"/>
    </source>
</evidence>
<evidence type="ECO:0000313" key="3">
    <source>
        <dbReference type="WBParaSite" id="HNAJ_0000794201-mRNA-1"/>
    </source>
</evidence>
<name>A0A0R3TL49_RODNA</name>
<sequence>MRFSLCRRHQSESEAILKISNSTPRTNIDVLGGECFRFNHILMTNGGFPIQMSCTYVEQGISCGFKHHGAIDAIWRKRDSCIFPPLNVLMYVRFYKREEFITIVVCESNVLDED</sequence>
<evidence type="ECO:0000313" key="2">
    <source>
        <dbReference type="Proteomes" id="UP000278807"/>
    </source>
</evidence>
<proteinExistence type="predicted"/>
<dbReference type="AlphaFoldDB" id="A0A0R3TL49"/>
<gene>
    <name evidence="1" type="ORF">HNAJ_LOCUS7938</name>
</gene>